<dbReference type="SUPFAM" id="SSF47781">
    <property type="entry name" value="RuvA domain 2-like"/>
    <property type="match status" value="1"/>
</dbReference>
<evidence type="ECO:0000313" key="3">
    <source>
        <dbReference type="Proteomes" id="UP001600165"/>
    </source>
</evidence>
<evidence type="ECO:0000313" key="2">
    <source>
        <dbReference type="EMBL" id="MFE4106970.1"/>
    </source>
</evidence>
<sequence length="739" mass="83886">MQYEYLAADLRYFCDLRAGALGRGGLAMALAGLLWLVVGIGWVAPVVAAEITPPRQPLTLEILEQRLATPSRQEGKAVIDLRRFEIDLRPENEAFRSRFYRLLQTRLQAGSTPLGLDLSNALIQGDFDLTQLGLRAPLYGEALAPLLTAAEQEQLARDRRRLSQLSQLSQSLLIQAQPTPLRLFLFRGSLRLTQTQFKGRVNGANLFFLDRLEARGAVFNQEVNWTGARFSQTVNFIAAIFGQSARFRNSLFFGRVRFNQSQFWGPVSFQGSEFQANANFNQALFQADSNFSRLQWQQNVDFAQASWQATANFSRSRFLQALFLTETRFESLALFQQAQFHQPINLRGAAIADQLDFGDARFLPGAYINVTGLEFSADQAQILGSPGQIGRFISVPMLPGNETLLRNLVRNFRRLEQIADANQIEYTTEVLRLRELQKRLTGINLNTASPQQLGRVGFTQTQQQAILQARAAQPFLSPTDLLNLDAIDLAAYVKVRDRIMTTTALSWLTRLQAAGQWLLLSLLLLLSRYGTSSGLTLGIAIVAIAFFSLLFWLIDRYRRWQPTPIAAPPWEVGWMLSTFSGLMLGGTSLIERTAEQAGWTLLCLGVLIAPLPLTLVFILYGQGRYHKLMDSSYLVEDGSMRQLRLLIARLPVIPKFPFFRDRYTPILLDRRWNWLNYYDFSLNNWLKFGFNDIRLRDEHLPGLIAALVWYQWSLGILYIALLLWTFSRTIPGLNLLLYF</sequence>
<name>A0ABW6IFK6_9CYAN</name>
<dbReference type="RefSeq" id="WP_377965237.1">
    <property type="nucleotide sequence ID" value="NZ_JBHZOL010000075.1"/>
</dbReference>
<reference evidence="2 3" key="1">
    <citation type="submission" date="2024-10" db="EMBL/GenBank/DDBJ databases">
        <authorList>
            <person name="Ratan Roy A."/>
            <person name="Morales Sandoval P.H."/>
            <person name="De Los Santos Villalobos S."/>
            <person name="Chakraborty S."/>
            <person name="Mukherjee J."/>
        </authorList>
    </citation>
    <scope>NUCLEOTIDE SEQUENCE [LARGE SCALE GENOMIC DNA]</scope>
    <source>
        <strain evidence="2 3">S1</strain>
    </source>
</reference>
<accession>A0ABW6IFK6</accession>
<dbReference type="EMBL" id="JBHZOL010000075">
    <property type="protein sequence ID" value="MFE4106970.1"/>
    <property type="molecule type" value="Genomic_DNA"/>
</dbReference>
<feature type="transmembrane region" description="Helical" evidence="1">
    <location>
        <begin position="532"/>
        <end position="552"/>
    </location>
</feature>
<protein>
    <submittedName>
        <fullName evidence="2">Pentapeptide repeat-containing protein</fullName>
    </submittedName>
</protein>
<feature type="transmembrane region" description="Helical" evidence="1">
    <location>
        <begin position="572"/>
        <end position="590"/>
    </location>
</feature>
<proteinExistence type="predicted"/>
<organism evidence="2 3">
    <name type="scientific">Almyronema epifaneia S1</name>
    <dbReference type="NCBI Taxonomy" id="2991925"/>
    <lineage>
        <taxon>Bacteria</taxon>
        <taxon>Bacillati</taxon>
        <taxon>Cyanobacteriota</taxon>
        <taxon>Cyanophyceae</taxon>
        <taxon>Nodosilineales</taxon>
        <taxon>Nodosilineaceae</taxon>
        <taxon>Almyronema</taxon>
        <taxon>Almyronema epifaneia</taxon>
    </lineage>
</organism>
<dbReference type="InterPro" id="IPR010994">
    <property type="entry name" value="RuvA_2-like"/>
</dbReference>
<dbReference type="Pfam" id="PF13576">
    <property type="entry name" value="Pentapeptide_3"/>
    <property type="match status" value="1"/>
</dbReference>
<comment type="caution">
    <text evidence="2">The sequence shown here is derived from an EMBL/GenBank/DDBJ whole genome shotgun (WGS) entry which is preliminary data.</text>
</comment>
<feature type="transmembrane region" description="Helical" evidence="1">
    <location>
        <begin position="703"/>
        <end position="726"/>
    </location>
</feature>
<evidence type="ECO:0000256" key="1">
    <source>
        <dbReference type="SAM" id="Phobius"/>
    </source>
</evidence>
<dbReference type="Proteomes" id="UP001600165">
    <property type="component" value="Unassembled WGS sequence"/>
</dbReference>
<gene>
    <name evidence="2" type="ORF">ACFVKH_11815</name>
</gene>
<keyword evidence="1" id="KW-1133">Transmembrane helix</keyword>
<keyword evidence="1" id="KW-0472">Membrane</keyword>
<feature type="transmembrane region" description="Helical" evidence="1">
    <location>
        <begin position="596"/>
        <end position="620"/>
    </location>
</feature>
<feature type="transmembrane region" description="Helical" evidence="1">
    <location>
        <begin position="26"/>
        <end position="48"/>
    </location>
</feature>
<keyword evidence="3" id="KW-1185">Reference proteome</keyword>
<dbReference type="InterPro" id="IPR001646">
    <property type="entry name" value="5peptide_repeat"/>
</dbReference>
<keyword evidence="1" id="KW-0812">Transmembrane</keyword>